<reference evidence="13" key="1">
    <citation type="submission" date="2017-02" db="UniProtKB">
        <authorList>
            <consortium name="WormBaseParasite"/>
        </authorList>
    </citation>
    <scope>IDENTIFICATION</scope>
</reference>
<dbReference type="PROSITE" id="PS51030">
    <property type="entry name" value="NUCLEAR_REC_DBD_2"/>
    <property type="match status" value="1"/>
</dbReference>
<keyword evidence="6" id="KW-0805">Transcription regulation</keyword>
<dbReference type="InterPro" id="IPR001628">
    <property type="entry name" value="Znf_hrmn_rcpt"/>
</dbReference>
<evidence type="ECO:0000256" key="4">
    <source>
        <dbReference type="ARBA" id="ARBA00022771"/>
    </source>
</evidence>
<evidence type="ECO:0000313" key="12">
    <source>
        <dbReference type="Proteomes" id="UP000046393"/>
    </source>
</evidence>
<dbReference type="InterPro" id="IPR049636">
    <property type="entry name" value="HNF4-like_DBD"/>
</dbReference>
<evidence type="ECO:0000256" key="3">
    <source>
        <dbReference type="ARBA" id="ARBA00022723"/>
    </source>
</evidence>
<comment type="subcellular location">
    <subcellularLocation>
        <location evidence="1">Nucleus</location>
    </subcellularLocation>
</comment>
<evidence type="ECO:0000259" key="11">
    <source>
        <dbReference type="PROSITE" id="PS51030"/>
    </source>
</evidence>
<evidence type="ECO:0000256" key="6">
    <source>
        <dbReference type="ARBA" id="ARBA00023015"/>
    </source>
</evidence>
<evidence type="ECO:0000256" key="5">
    <source>
        <dbReference type="ARBA" id="ARBA00022833"/>
    </source>
</evidence>
<evidence type="ECO:0000256" key="2">
    <source>
        <dbReference type="ARBA" id="ARBA00005993"/>
    </source>
</evidence>
<dbReference type="GO" id="GO:0008270">
    <property type="term" value="F:zinc ion binding"/>
    <property type="evidence" value="ECO:0007669"/>
    <property type="project" value="UniProtKB-KW"/>
</dbReference>
<dbReference type="STRING" id="451379.A0A0N5B0C2"/>
<dbReference type="Gene3D" id="3.30.50.10">
    <property type="entry name" value="Erythroid Transcription Factor GATA-1, subunit A"/>
    <property type="match status" value="1"/>
</dbReference>
<dbReference type="GO" id="GO:0003700">
    <property type="term" value="F:DNA-binding transcription factor activity"/>
    <property type="evidence" value="ECO:0007669"/>
    <property type="project" value="InterPro"/>
</dbReference>
<dbReference type="AlphaFoldDB" id="A0A0N5B0C2"/>
<evidence type="ECO:0000256" key="1">
    <source>
        <dbReference type="ARBA" id="ARBA00004123"/>
    </source>
</evidence>
<evidence type="ECO:0000313" key="13">
    <source>
        <dbReference type="WBParaSite" id="SMUV_0001072301-mRNA-1"/>
    </source>
</evidence>
<feature type="domain" description="Nuclear receptor" evidence="11">
    <location>
        <begin position="17"/>
        <end position="97"/>
    </location>
</feature>
<evidence type="ECO:0000256" key="7">
    <source>
        <dbReference type="ARBA" id="ARBA00023125"/>
    </source>
</evidence>
<dbReference type="GO" id="GO:0005634">
    <property type="term" value="C:nucleus"/>
    <property type="evidence" value="ECO:0007669"/>
    <property type="project" value="UniProtKB-SubCell"/>
</dbReference>
<dbReference type="InterPro" id="IPR050274">
    <property type="entry name" value="Nuclear_hormone_rcpt_NR2"/>
</dbReference>
<dbReference type="InterPro" id="IPR013088">
    <property type="entry name" value="Znf_NHR/GATA"/>
</dbReference>
<proteinExistence type="inferred from homology"/>
<dbReference type="GO" id="GO:0000978">
    <property type="term" value="F:RNA polymerase II cis-regulatory region sequence-specific DNA binding"/>
    <property type="evidence" value="ECO:0007669"/>
    <property type="project" value="InterPro"/>
</dbReference>
<keyword evidence="7" id="KW-0238">DNA-binding</keyword>
<evidence type="ECO:0000256" key="9">
    <source>
        <dbReference type="ARBA" id="ARBA00023170"/>
    </source>
</evidence>
<organism evidence="12 13">
    <name type="scientific">Syphacia muris</name>
    <dbReference type="NCBI Taxonomy" id="451379"/>
    <lineage>
        <taxon>Eukaryota</taxon>
        <taxon>Metazoa</taxon>
        <taxon>Ecdysozoa</taxon>
        <taxon>Nematoda</taxon>
        <taxon>Chromadorea</taxon>
        <taxon>Rhabditida</taxon>
        <taxon>Spirurina</taxon>
        <taxon>Oxyuridomorpha</taxon>
        <taxon>Oxyuroidea</taxon>
        <taxon>Oxyuridae</taxon>
        <taxon>Syphacia</taxon>
    </lineage>
</organism>
<evidence type="ECO:0000256" key="10">
    <source>
        <dbReference type="ARBA" id="ARBA00023242"/>
    </source>
</evidence>
<keyword evidence="12" id="KW-1185">Reference proteome</keyword>
<keyword evidence="8" id="KW-0804">Transcription</keyword>
<protein>
    <submittedName>
        <fullName evidence="13">Nuclear receptor domain-containing protein</fullName>
    </submittedName>
</protein>
<dbReference type="CDD" id="cd06960">
    <property type="entry name" value="NR_DBD_HNF4A"/>
    <property type="match status" value="1"/>
</dbReference>
<dbReference type="PANTHER" id="PTHR24083">
    <property type="entry name" value="NUCLEAR HORMONE RECEPTOR"/>
    <property type="match status" value="1"/>
</dbReference>
<dbReference type="FunFam" id="3.30.50.10:FF:000030">
    <property type="entry name" value="Nuclear Hormone Receptor family"/>
    <property type="match status" value="1"/>
</dbReference>
<name>A0A0N5B0C2_9BILA</name>
<dbReference type="Pfam" id="PF00105">
    <property type="entry name" value="zf-C4"/>
    <property type="match status" value="1"/>
</dbReference>
<keyword evidence="3" id="KW-0479">Metal-binding</keyword>
<accession>A0A0N5B0C2</accession>
<keyword evidence="10" id="KW-0539">Nucleus</keyword>
<dbReference type="PRINTS" id="PR00047">
    <property type="entry name" value="STROIDFINGER"/>
</dbReference>
<comment type="similarity">
    <text evidence="2">Belongs to the nuclear hormone receptor family.</text>
</comment>
<dbReference type="WBParaSite" id="SMUV_0001072301-mRNA-1">
    <property type="protein sequence ID" value="SMUV_0001072301-mRNA-1"/>
    <property type="gene ID" value="SMUV_0001072301"/>
</dbReference>
<keyword evidence="9" id="KW-0675">Receptor</keyword>
<dbReference type="SMART" id="SM00399">
    <property type="entry name" value="ZnF_C4"/>
    <property type="match status" value="1"/>
</dbReference>
<evidence type="ECO:0000256" key="8">
    <source>
        <dbReference type="ARBA" id="ARBA00023163"/>
    </source>
</evidence>
<keyword evidence="5" id="KW-0862">Zinc</keyword>
<keyword evidence="4" id="KW-0863">Zinc-finger</keyword>
<dbReference type="SUPFAM" id="SSF57716">
    <property type="entry name" value="Glucocorticoid receptor-like (DNA-binding domain)"/>
    <property type="match status" value="1"/>
</dbReference>
<sequence>LVIVTIFHSASYNTISYPALLVYLFHLQSFKYSGYHYDAPSCNGCKTFFRRTVLKGRKYECKNAKRCSLSDGRRGLCRACRYDRCLVSGMNPLLIQVTSDDVVSMENISKCLNRKRVFTEDKPTSLVISNKVRQS</sequence>
<dbReference type="Proteomes" id="UP000046393">
    <property type="component" value="Unplaced"/>
</dbReference>